<comment type="cofactor">
    <cofactor evidence="2">
        <name>Mg(2+)</name>
        <dbReference type="ChEBI" id="CHEBI:18420"/>
    </cofactor>
</comment>
<keyword evidence="9" id="KW-0464">Manganese</keyword>
<dbReference type="InterPro" id="IPR013651">
    <property type="entry name" value="ATP-grasp_RimK-type"/>
</dbReference>
<dbReference type="SUPFAM" id="SSF52440">
    <property type="entry name" value="PreATP-grasp domain"/>
    <property type="match status" value="1"/>
</dbReference>
<dbReference type="Gene3D" id="3.30.1490.20">
    <property type="entry name" value="ATP-grasp fold, A domain"/>
    <property type="match status" value="1"/>
</dbReference>
<proteinExistence type="predicted"/>
<dbReference type="GO" id="GO:0009432">
    <property type="term" value="P:SOS response"/>
    <property type="evidence" value="ECO:0007669"/>
    <property type="project" value="TreeGrafter"/>
</dbReference>
<dbReference type="InterPro" id="IPR011761">
    <property type="entry name" value="ATP-grasp"/>
</dbReference>
<evidence type="ECO:0000313" key="13">
    <source>
        <dbReference type="Proteomes" id="UP000317648"/>
    </source>
</evidence>
<dbReference type="NCBIfam" id="TIGR00768">
    <property type="entry name" value="rimK_fam"/>
    <property type="match status" value="1"/>
</dbReference>
<evidence type="ECO:0000256" key="7">
    <source>
        <dbReference type="ARBA" id="ARBA00022842"/>
    </source>
</evidence>
<dbReference type="OrthoDB" id="9786585at2"/>
<dbReference type="GO" id="GO:0005524">
    <property type="term" value="F:ATP binding"/>
    <property type="evidence" value="ECO:0007669"/>
    <property type="project" value="UniProtKB-UniRule"/>
</dbReference>
<dbReference type="Gene3D" id="3.30.470.20">
    <property type="entry name" value="ATP-grasp fold, B domain"/>
    <property type="match status" value="1"/>
</dbReference>
<keyword evidence="7" id="KW-0460">Magnesium</keyword>
<dbReference type="Gene3D" id="3.40.50.20">
    <property type="match status" value="1"/>
</dbReference>
<dbReference type="KEGG" id="lcre:Pla8534_62270"/>
<evidence type="ECO:0000259" key="11">
    <source>
        <dbReference type="PROSITE" id="PS50975"/>
    </source>
</evidence>
<keyword evidence="3" id="KW-0436">Ligase</keyword>
<evidence type="ECO:0000256" key="4">
    <source>
        <dbReference type="ARBA" id="ARBA00022723"/>
    </source>
</evidence>
<feature type="domain" description="ATP-grasp" evidence="11">
    <location>
        <begin position="107"/>
        <end position="291"/>
    </location>
</feature>
<dbReference type="RefSeq" id="WP_145057549.1">
    <property type="nucleotide sequence ID" value="NZ_CP036433.1"/>
</dbReference>
<evidence type="ECO:0000256" key="1">
    <source>
        <dbReference type="ARBA" id="ARBA00001936"/>
    </source>
</evidence>
<dbReference type="PROSITE" id="PS50975">
    <property type="entry name" value="ATP_GRASP"/>
    <property type="match status" value="1"/>
</dbReference>
<accession>A0A518E2N8</accession>
<sequence length="295" mass="32336">MHIAVLAAPESWYVRDLQRAAGDRHRVEPLPFSQLSSRLGGTGPASIYAAGRELSEFDAVLVRSMPPGSLEQVVFRMDLLGQLEAAGGLVVNSPRGMEAAIDKYVALARLQQAGLLTPPTIVCQSVDEALEAFAVLGGDVVVKPIFGGEGRGLMRVEDPNLALRVIKTLFQLSAVIYLQQFLPHRGYDIRAFVMGDRIYGMQRRNPLDWRTNVSRGATAEPVHLTEPMQQMARRAAAAVDVDMAGVDLLPTVDGQLYVIEVNAVPGWRALAQAIDHDMGADVLGYLEQRWERRLL</sequence>
<reference evidence="12 13" key="1">
    <citation type="submission" date="2019-02" db="EMBL/GenBank/DDBJ databases">
        <title>Deep-cultivation of Planctomycetes and their phenomic and genomic characterization uncovers novel biology.</title>
        <authorList>
            <person name="Wiegand S."/>
            <person name="Jogler M."/>
            <person name="Boedeker C."/>
            <person name="Pinto D."/>
            <person name="Vollmers J."/>
            <person name="Rivas-Marin E."/>
            <person name="Kohn T."/>
            <person name="Peeters S.H."/>
            <person name="Heuer A."/>
            <person name="Rast P."/>
            <person name="Oberbeckmann S."/>
            <person name="Bunk B."/>
            <person name="Jeske O."/>
            <person name="Meyerdierks A."/>
            <person name="Storesund J.E."/>
            <person name="Kallscheuer N."/>
            <person name="Luecker S."/>
            <person name="Lage O.M."/>
            <person name="Pohl T."/>
            <person name="Merkel B.J."/>
            <person name="Hornburger P."/>
            <person name="Mueller R.-W."/>
            <person name="Bruemmer F."/>
            <person name="Labrenz M."/>
            <person name="Spormann A.M."/>
            <person name="Op den Camp H."/>
            <person name="Overmann J."/>
            <person name="Amann R."/>
            <person name="Jetten M.S.M."/>
            <person name="Mascher T."/>
            <person name="Medema M.H."/>
            <person name="Devos D.P."/>
            <person name="Kaster A.-K."/>
            <person name="Ovreas L."/>
            <person name="Rohde M."/>
            <person name="Galperin M.Y."/>
            <person name="Jogler C."/>
        </authorList>
    </citation>
    <scope>NUCLEOTIDE SEQUENCE [LARGE SCALE GENOMIC DNA]</scope>
    <source>
        <strain evidence="12 13">Pla85_3_4</strain>
    </source>
</reference>
<evidence type="ECO:0000256" key="10">
    <source>
        <dbReference type="PROSITE-ProRule" id="PRU00409"/>
    </source>
</evidence>
<evidence type="ECO:0000313" key="12">
    <source>
        <dbReference type="EMBL" id="QDU98359.1"/>
    </source>
</evidence>
<protein>
    <submittedName>
        <fullName evidence="12">Ribosomal protein S6 modification protein</fullName>
    </submittedName>
</protein>
<keyword evidence="13" id="KW-1185">Reference proteome</keyword>
<dbReference type="GO" id="GO:0046872">
    <property type="term" value="F:metal ion binding"/>
    <property type="evidence" value="ECO:0007669"/>
    <property type="project" value="UniProtKB-KW"/>
</dbReference>
<organism evidence="12 13">
    <name type="scientific">Lignipirellula cremea</name>
    <dbReference type="NCBI Taxonomy" id="2528010"/>
    <lineage>
        <taxon>Bacteria</taxon>
        <taxon>Pseudomonadati</taxon>
        <taxon>Planctomycetota</taxon>
        <taxon>Planctomycetia</taxon>
        <taxon>Pirellulales</taxon>
        <taxon>Pirellulaceae</taxon>
        <taxon>Lignipirellula</taxon>
    </lineage>
</organism>
<dbReference type="EMBL" id="CP036433">
    <property type="protein sequence ID" value="QDU98359.1"/>
    <property type="molecule type" value="Genomic_DNA"/>
</dbReference>
<evidence type="ECO:0000256" key="8">
    <source>
        <dbReference type="ARBA" id="ARBA00022917"/>
    </source>
</evidence>
<dbReference type="InterPro" id="IPR041107">
    <property type="entry name" value="Rimk_N"/>
</dbReference>
<dbReference type="Pfam" id="PF08443">
    <property type="entry name" value="RimK"/>
    <property type="match status" value="1"/>
</dbReference>
<comment type="cofactor">
    <cofactor evidence="1">
        <name>Mn(2+)</name>
        <dbReference type="ChEBI" id="CHEBI:29035"/>
    </cofactor>
</comment>
<dbReference type="Proteomes" id="UP000317648">
    <property type="component" value="Chromosome"/>
</dbReference>
<evidence type="ECO:0000256" key="6">
    <source>
        <dbReference type="ARBA" id="ARBA00022840"/>
    </source>
</evidence>
<keyword evidence="5 10" id="KW-0547">Nucleotide-binding</keyword>
<gene>
    <name evidence="12" type="primary">rimK_3</name>
    <name evidence="12" type="ORF">Pla8534_62270</name>
</gene>
<dbReference type="GO" id="GO:0005737">
    <property type="term" value="C:cytoplasm"/>
    <property type="evidence" value="ECO:0007669"/>
    <property type="project" value="TreeGrafter"/>
</dbReference>
<evidence type="ECO:0000256" key="3">
    <source>
        <dbReference type="ARBA" id="ARBA00022598"/>
    </source>
</evidence>
<dbReference type="AlphaFoldDB" id="A0A518E2N8"/>
<dbReference type="InterPro" id="IPR016185">
    <property type="entry name" value="PreATP-grasp_dom_sf"/>
</dbReference>
<evidence type="ECO:0000256" key="2">
    <source>
        <dbReference type="ARBA" id="ARBA00001946"/>
    </source>
</evidence>
<dbReference type="InterPro" id="IPR013815">
    <property type="entry name" value="ATP_grasp_subdomain_1"/>
</dbReference>
<dbReference type="GO" id="GO:0018169">
    <property type="term" value="F:ribosomal S6-glutamic acid ligase activity"/>
    <property type="evidence" value="ECO:0007669"/>
    <property type="project" value="TreeGrafter"/>
</dbReference>
<dbReference type="SUPFAM" id="SSF56059">
    <property type="entry name" value="Glutathione synthetase ATP-binding domain-like"/>
    <property type="match status" value="1"/>
</dbReference>
<dbReference type="PANTHER" id="PTHR21621">
    <property type="entry name" value="RIBOSOMAL PROTEIN S6 MODIFICATION PROTEIN"/>
    <property type="match status" value="1"/>
</dbReference>
<evidence type="ECO:0000256" key="9">
    <source>
        <dbReference type="ARBA" id="ARBA00023211"/>
    </source>
</evidence>
<dbReference type="Pfam" id="PF18030">
    <property type="entry name" value="Rimk_N"/>
    <property type="match status" value="1"/>
</dbReference>
<keyword evidence="4" id="KW-0479">Metal-binding</keyword>
<dbReference type="PANTHER" id="PTHR21621:SF0">
    <property type="entry name" value="BETA-CITRYLGLUTAMATE SYNTHASE B-RELATED"/>
    <property type="match status" value="1"/>
</dbReference>
<keyword evidence="6 10" id="KW-0067">ATP-binding</keyword>
<dbReference type="InterPro" id="IPR004666">
    <property type="entry name" value="Rp_bS6_RimK/Lys_biosynth_LsyX"/>
</dbReference>
<keyword evidence="8" id="KW-0648">Protein biosynthesis</keyword>
<evidence type="ECO:0000256" key="5">
    <source>
        <dbReference type="ARBA" id="ARBA00022741"/>
    </source>
</evidence>
<name>A0A518E2N8_9BACT</name>